<dbReference type="AlphaFoldDB" id="A0A0P9CPQ9"/>
<evidence type="ECO:0000256" key="1">
    <source>
        <dbReference type="SAM" id="MobiDB-lite"/>
    </source>
</evidence>
<evidence type="ECO:0000256" key="2">
    <source>
        <dbReference type="SAM" id="SignalP"/>
    </source>
</evidence>
<dbReference type="Proteomes" id="UP000183104">
    <property type="component" value="Unassembled WGS sequence"/>
</dbReference>
<reference evidence="4" key="1">
    <citation type="submission" date="2016-10" db="EMBL/GenBank/DDBJ databases">
        <authorList>
            <person name="Varghese N."/>
        </authorList>
    </citation>
    <scope>NUCLEOTIDE SEQUENCE [LARGE SCALE GENOMIC DNA]</scope>
    <source>
        <strain evidence="4">HL 19</strain>
    </source>
</reference>
<feature type="compositionally biased region" description="Pro residues" evidence="1">
    <location>
        <begin position="58"/>
        <end position="72"/>
    </location>
</feature>
<keyword evidence="4" id="KW-1185">Reference proteome</keyword>
<dbReference type="EMBL" id="FMUN01000005">
    <property type="protein sequence ID" value="SCY39904.1"/>
    <property type="molecule type" value="Genomic_DNA"/>
</dbReference>
<feature type="chain" id="PRO_5010433463" evidence="2">
    <location>
        <begin position="32"/>
        <end position="98"/>
    </location>
</feature>
<feature type="region of interest" description="Disordered" evidence="1">
    <location>
        <begin position="26"/>
        <end position="98"/>
    </location>
</feature>
<proteinExistence type="predicted"/>
<organism evidence="3 4">
    <name type="scientific">Thiohalorhabdus denitrificans</name>
    <dbReference type="NCBI Taxonomy" id="381306"/>
    <lineage>
        <taxon>Bacteria</taxon>
        <taxon>Pseudomonadati</taxon>
        <taxon>Pseudomonadota</taxon>
        <taxon>Gammaproteobacteria</taxon>
        <taxon>Thiohalorhabdales</taxon>
        <taxon>Thiohalorhabdaceae</taxon>
        <taxon>Thiohalorhabdus</taxon>
    </lineage>
</organism>
<name>A0A0P9CPQ9_9GAMM</name>
<feature type="signal peptide" evidence="2">
    <location>
        <begin position="1"/>
        <end position="31"/>
    </location>
</feature>
<accession>A0A0P9CPQ9</accession>
<dbReference type="STRING" id="381306.AN478_03845"/>
<sequence length="98" mass="10054">MRNRFRWRAPGRWGVPILAVALGLAAAPAGAGDAGEEAAPVEEPPAEAGPPEAEQPAAAPPEPESAPEPPPGLDRSFPVEPGPPASGDDERDCCSMEH</sequence>
<protein>
    <submittedName>
        <fullName evidence="3">Protein TonB</fullName>
    </submittedName>
</protein>
<keyword evidence="2" id="KW-0732">Signal</keyword>
<evidence type="ECO:0000313" key="3">
    <source>
        <dbReference type="EMBL" id="SCY39904.1"/>
    </source>
</evidence>
<gene>
    <name evidence="3" type="ORF">SAMN05661077_2009</name>
</gene>
<dbReference type="RefSeq" id="WP_054965308.1">
    <property type="nucleotide sequence ID" value="NZ_FMUN01000005.1"/>
</dbReference>
<evidence type="ECO:0000313" key="4">
    <source>
        <dbReference type="Proteomes" id="UP000183104"/>
    </source>
</evidence>